<feature type="transmembrane region" description="Helical" evidence="1">
    <location>
        <begin position="112"/>
        <end position="136"/>
    </location>
</feature>
<accession>A0A101XSQ6</accession>
<keyword evidence="3" id="KW-1185">Reference proteome</keyword>
<comment type="caution">
    <text evidence="2">The sequence shown here is derived from an EMBL/GenBank/DDBJ whole genome shotgun (WGS) entry which is preliminary data.</text>
</comment>
<evidence type="ECO:0000256" key="1">
    <source>
        <dbReference type="SAM" id="Phobius"/>
    </source>
</evidence>
<dbReference type="OrthoDB" id="152213at2"/>
<feature type="transmembrane region" description="Helical" evidence="1">
    <location>
        <begin position="143"/>
        <end position="166"/>
    </location>
</feature>
<dbReference type="Proteomes" id="UP000053557">
    <property type="component" value="Unassembled WGS sequence"/>
</dbReference>
<reference evidence="2 3" key="1">
    <citation type="submission" date="2015-12" db="EMBL/GenBank/DDBJ databases">
        <title>Draft genome sequence of Acidibacillus ferrooxidans ITV001, isolated from a chalcopyrite acid mine drainage site in Brazil.</title>
        <authorList>
            <person name="Dall'Agnol H."/>
            <person name="Nancucheo I."/>
            <person name="Johnson B."/>
            <person name="Oliveira R."/>
            <person name="Leite L."/>
            <person name="Pylro V."/>
            <person name="Nunes G.L."/>
            <person name="Tzotzos G."/>
            <person name="Fernandes G.R."/>
            <person name="Dutra J."/>
            <person name="Orellana S.C."/>
            <person name="Oliveira G."/>
        </authorList>
    </citation>
    <scope>NUCLEOTIDE SEQUENCE [LARGE SCALE GENOMIC DNA]</scope>
    <source>
        <strain evidence="3">ITV01</strain>
    </source>
</reference>
<dbReference type="RefSeq" id="WP_067712838.1">
    <property type="nucleotide sequence ID" value="NZ_LPVJ01000009.1"/>
</dbReference>
<dbReference type="AlphaFoldDB" id="A0A101XSQ6"/>
<keyword evidence="1" id="KW-1133">Transmembrane helix</keyword>
<name>A0A101XSQ6_9BACL</name>
<evidence type="ECO:0008006" key="4">
    <source>
        <dbReference type="Google" id="ProtNLM"/>
    </source>
</evidence>
<organism evidence="2 3">
    <name type="scientific">Ferroacidibacillus organovorans</name>
    <dbReference type="NCBI Taxonomy" id="1765683"/>
    <lineage>
        <taxon>Bacteria</taxon>
        <taxon>Bacillati</taxon>
        <taxon>Bacillota</taxon>
        <taxon>Bacilli</taxon>
        <taxon>Bacillales</taxon>
        <taxon>Alicyclobacillaceae</taxon>
        <taxon>Ferroacidibacillus</taxon>
    </lineage>
</organism>
<sequence>MNRLATFLLRRDVLFFVLAFNIVGILFGFTWYRGQLARTSTLFWPFVPDSPVSAFFFAVALTLWLAQKNASRHAIYRLFGALSATWLVKYGLWCDIVLLTQFSHTLWLPLEAWLLIISHTGMIAEAFLYTLFAPLLTFEKGELFVAGATLFVNDYVDYVYGVFPYLPDHNMLPFVTVATPLMTLATVSLFYRLTPQCKRRQRENPSPSTS</sequence>
<evidence type="ECO:0000313" key="2">
    <source>
        <dbReference type="EMBL" id="KUO96853.1"/>
    </source>
</evidence>
<protein>
    <recommendedName>
        <fullName evidence="4">DUF1405 domain-containing protein</fullName>
    </recommendedName>
</protein>
<proteinExistence type="predicted"/>
<gene>
    <name evidence="2" type="ORF">ATW55_08575</name>
</gene>
<feature type="transmembrane region" description="Helical" evidence="1">
    <location>
        <begin position="78"/>
        <end position="100"/>
    </location>
</feature>
<dbReference type="EMBL" id="LPVJ01000009">
    <property type="protein sequence ID" value="KUO96853.1"/>
    <property type="molecule type" value="Genomic_DNA"/>
</dbReference>
<keyword evidence="1" id="KW-0472">Membrane</keyword>
<keyword evidence="1" id="KW-0812">Transmembrane</keyword>
<dbReference type="InterPro" id="IPR009845">
    <property type="entry name" value="DUF1405"/>
</dbReference>
<feature type="transmembrane region" description="Helical" evidence="1">
    <location>
        <begin position="12"/>
        <end position="31"/>
    </location>
</feature>
<dbReference type="PANTHER" id="PTHR40042">
    <property type="entry name" value="HYPOTHETICAL MEMBRANE SPANNING PROTEIN"/>
    <property type="match status" value="1"/>
</dbReference>
<feature type="transmembrane region" description="Helical" evidence="1">
    <location>
        <begin position="172"/>
        <end position="193"/>
    </location>
</feature>
<dbReference type="PANTHER" id="PTHR40042:SF1">
    <property type="entry name" value="DUF1405 DOMAIN-CONTAINING PROTEIN"/>
    <property type="match status" value="1"/>
</dbReference>
<evidence type="ECO:0000313" key="3">
    <source>
        <dbReference type="Proteomes" id="UP000053557"/>
    </source>
</evidence>
<feature type="transmembrane region" description="Helical" evidence="1">
    <location>
        <begin position="43"/>
        <end position="66"/>
    </location>
</feature>
<dbReference type="Pfam" id="PF07187">
    <property type="entry name" value="DUF1405"/>
    <property type="match status" value="1"/>
</dbReference>